<dbReference type="EMBL" id="CP073767">
    <property type="protein sequence ID" value="UWZ52082.1"/>
    <property type="molecule type" value="Genomic_DNA"/>
</dbReference>
<dbReference type="InterPro" id="IPR006037">
    <property type="entry name" value="RCK_C"/>
</dbReference>
<dbReference type="InterPro" id="IPR050721">
    <property type="entry name" value="Trk_Ktr_HKT_K-transport"/>
</dbReference>
<dbReference type="InterPro" id="IPR003148">
    <property type="entry name" value="RCK_N"/>
</dbReference>
<feature type="domain" description="RCK N-terminal" evidence="2">
    <location>
        <begin position="333"/>
        <end position="453"/>
    </location>
</feature>
<feature type="transmembrane region" description="Helical" evidence="1">
    <location>
        <begin position="237"/>
        <end position="264"/>
    </location>
</feature>
<dbReference type="PROSITE" id="PS51201">
    <property type="entry name" value="RCK_N"/>
    <property type="match status" value="1"/>
</dbReference>
<dbReference type="Proteomes" id="UP001058003">
    <property type="component" value="Chromosome"/>
</dbReference>
<evidence type="ECO:0000256" key="1">
    <source>
        <dbReference type="SAM" id="Phobius"/>
    </source>
</evidence>
<name>A0A9Q9I9U6_9ACTN</name>
<keyword evidence="1" id="KW-0812">Transmembrane</keyword>
<dbReference type="KEGG" id="daur:Daura_36075"/>
<dbReference type="Pfam" id="PF02254">
    <property type="entry name" value="TrkA_N"/>
    <property type="match status" value="2"/>
</dbReference>
<dbReference type="Gene3D" id="3.40.50.720">
    <property type="entry name" value="NAD(P)-binding Rossmann-like Domain"/>
    <property type="match status" value="2"/>
</dbReference>
<keyword evidence="1" id="KW-0472">Membrane</keyword>
<dbReference type="GO" id="GO:0006813">
    <property type="term" value="P:potassium ion transport"/>
    <property type="evidence" value="ECO:0007669"/>
    <property type="project" value="InterPro"/>
</dbReference>
<sequence>MTATAAQPGPADDGARDRYIVCGDDTLTMYVVDALVEDGAQVTLILVNGPSQLDPDDVAARPVQVRRVKRLDEAVFRSAGMEAATGVALLYADDLTNITAALEAQAVRPEARFVLRMFNQRLATQIRPLFGSCTVLSDAALAAPTFVAAALGEVAPTHFRYAGHTMYIARRDHVPPDHIVCGLIDTRDPAAVQLLPADDRDTDVVLAHLRPVERNWSPPVGWRMRWRPRGVPRAARAAALLVTRPTGVALVAILLATVVLGWLLARTLPQMSVWQVFYLTFQTTVTGGNLDPTGSTAPQVMQLLLTVAGVALIPALGAFLYTVRQYLAQPAWRDHVVIAGLGSLGTQVMRYLHDLGVEAVGIDKRADAPGVHSARRAGIPVIVGDASTEATLTAARVETCRTLVVLGRDDMANLQAALTGRELAPEARVVLRVSDLRAERARRAFNFAVSHSVSAPAAAAFATALLNREILAAIPIGYRELLVAEVSVAAGAPLVGQPATEVDRAGAVRLAGVALSDGQLLDPVASRQRQLTVEDRLLVVARGSALTNLVRRASAAAQESAPPVS</sequence>
<evidence type="ECO:0000313" key="4">
    <source>
        <dbReference type="EMBL" id="UWZ52082.1"/>
    </source>
</evidence>
<dbReference type="OrthoDB" id="440986at2"/>
<proteinExistence type="predicted"/>
<evidence type="ECO:0000259" key="3">
    <source>
        <dbReference type="PROSITE" id="PS51202"/>
    </source>
</evidence>
<dbReference type="AlphaFoldDB" id="A0A9Q9I9U6"/>
<organism evidence="4 5">
    <name type="scientific">Dactylosporangium aurantiacum</name>
    <dbReference type="NCBI Taxonomy" id="35754"/>
    <lineage>
        <taxon>Bacteria</taxon>
        <taxon>Bacillati</taxon>
        <taxon>Actinomycetota</taxon>
        <taxon>Actinomycetes</taxon>
        <taxon>Micromonosporales</taxon>
        <taxon>Micromonosporaceae</taxon>
        <taxon>Dactylosporangium</taxon>
    </lineage>
</organism>
<keyword evidence="5" id="KW-1185">Reference proteome</keyword>
<dbReference type="RefSeq" id="WP_156089453.1">
    <property type="nucleotide sequence ID" value="NZ_CP073767.1"/>
</dbReference>
<evidence type="ECO:0000259" key="2">
    <source>
        <dbReference type="PROSITE" id="PS51201"/>
    </source>
</evidence>
<feature type="transmembrane region" description="Helical" evidence="1">
    <location>
        <begin position="300"/>
        <end position="323"/>
    </location>
</feature>
<dbReference type="SUPFAM" id="SSF51735">
    <property type="entry name" value="NAD(P)-binding Rossmann-fold domains"/>
    <property type="match status" value="2"/>
</dbReference>
<dbReference type="PROSITE" id="PS51202">
    <property type="entry name" value="RCK_C"/>
    <property type="match status" value="1"/>
</dbReference>
<dbReference type="InterPro" id="IPR036291">
    <property type="entry name" value="NAD(P)-bd_dom_sf"/>
</dbReference>
<reference evidence="4" key="1">
    <citation type="submission" date="2021-04" db="EMBL/GenBank/DDBJ databases">
        <title>Dactylosporangium aurantiacum NRRL B-8018 full assembly.</title>
        <authorList>
            <person name="Hartkoorn R.C."/>
            <person name="Beaudoing E."/>
            <person name="Hot D."/>
        </authorList>
    </citation>
    <scope>NUCLEOTIDE SEQUENCE</scope>
    <source>
        <strain evidence="4">NRRL B-8018</strain>
    </source>
</reference>
<accession>A0A9Q9I9U6</accession>
<protein>
    <submittedName>
        <fullName evidence="4">NAD-binding protein</fullName>
    </submittedName>
</protein>
<evidence type="ECO:0000313" key="5">
    <source>
        <dbReference type="Proteomes" id="UP001058003"/>
    </source>
</evidence>
<dbReference type="GO" id="GO:0008324">
    <property type="term" value="F:monoatomic cation transmembrane transporter activity"/>
    <property type="evidence" value="ECO:0007669"/>
    <property type="project" value="InterPro"/>
</dbReference>
<dbReference type="PANTHER" id="PTHR43833:SF11">
    <property type="entry name" value="VOLTAGE-GATED POTASSIUM CHANNEL KCH"/>
    <property type="match status" value="1"/>
</dbReference>
<dbReference type="PANTHER" id="PTHR43833">
    <property type="entry name" value="POTASSIUM CHANNEL PROTEIN 2-RELATED-RELATED"/>
    <property type="match status" value="1"/>
</dbReference>
<keyword evidence="1" id="KW-1133">Transmembrane helix</keyword>
<gene>
    <name evidence="4" type="ORF">Daura_36075</name>
</gene>
<feature type="domain" description="RCK C-terminal" evidence="3">
    <location>
        <begin position="471"/>
        <end position="555"/>
    </location>
</feature>